<gene>
    <name evidence="1" type="ORF">MG293_018096</name>
</gene>
<protein>
    <submittedName>
        <fullName evidence="1">Uncharacterized protein</fullName>
    </submittedName>
</protein>
<evidence type="ECO:0000313" key="2">
    <source>
        <dbReference type="Proteomes" id="UP001214576"/>
    </source>
</evidence>
<evidence type="ECO:0000313" key="1">
    <source>
        <dbReference type="EMBL" id="KAI4531582.1"/>
    </source>
</evidence>
<sequence length="130" mass="14188">MTPPRMGQTAGEWTEILPQPGSDGGKQCEVLNQHPFATLVKTQGLEDLYLLQSEYGDSDSKDSNVGMNLALLLQRLMKASILLEKATNKNHLSGYCDEPRTVLFLTCVSAKLISHAFSPSFTISISDSAK</sequence>
<accession>A0AAD4Y2C2</accession>
<keyword evidence="2" id="KW-1185">Reference proteome</keyword>
<organism evidence="1 2">
    <name type="scientific">Ovis ammon polii</name>
    <dbReference type="NCBI Taxonomy" id="230172"/>
    <lineage>
        <taxon>Eukaryota</taxon>
        <taxon>Metazoa</taxon>
        <taxon>Chordata</taxon>
        <taxon>Craniata</taxon>
        <taxon>Vertebrata</taxon>
        <taxon>Euteleostomi</taxon>
        <taxon>Mammalia</taxon>
        <taxon>Eutheria</taxon>
        <taxon>Laurasiatheria</taxon>
        <taxon>Artiodactyla</taxon>
        <taxon>Ruminantia</taxon>
        <taxon>Pecora</taxon>
        <taxon>Bovidae</taxon>
        <taxon>Caprinae</taxon>
        <taxon>Ovis</taxon>
    </lineage>
</organism>
<dbReference type="Proteomes" id="UP001214576">
    <property type="component" value="Unassembled WGS sequence"/>
</dbReference>
<name>A0AAD4Y2C2_OVIAM</name>
<proteinExistence type="predicted"/>
<reference evidence="1" key="1">
    <citation type="submission" date="2022-03" db="EMBL/GenBank/DDBJ databases">
        <title>Genomic analyses of argali, domestic sheep and their hybrids provide insights into chromosomal evolution, heterosis and genetic basis of agronomic traits.</title>
        <authorList>
            <person name="Li M."/>
        </authorList>
    </citation>
    <scope>NUCLEOTIDE SEQUENCE</scope>
    <source>
        <strain evidence="1">CAU-MHL-2022a</strain>
        <tissue evidence="1">Skin</tissue>
    </source>
</reference>
<comment type="caution">
    <text evidence="1">The sequence shown here is derived from an EMBL/GenBank/DDBJ whole genome shotgun (WGS) entry which is preliminary data.</text>
</comment>
<dbReference type="AlphaFoldDB" id="A0AAD4Y2C2"/>
<dbReference type="EMBL" id="JAKZEL010000023">
    <property type="protein sequence ID" value="KAI4531582.1"/>
    <property type="molecule type" value="Genomic_DNA"/>
</dbReference>